<dbReference type="NCBIfam" id="NF038127">
    <property type="entry name" value="FDP_fam"/>
    <property type="match status" value="1"/>
</dbReference>
<feature type="domain" description="Ice-binding protein C-terminal" evidence="2">
    <location>
        <begin position="168"/>
        <end position="191"/>
    </location>
</feature>
<dbReference type="Proteomes" id="UP000425960">
    <property type="component" value="Chromosome"/>
</dbReference>
<reference evidence="3 4" key="1">
    <citation type="submission" date="2019-11" db="EMBL/GenBank/DDBJ databases">
        <title>Comparative genomics of hydrocarbon-degrading Desulfosarcina strains.</title>
        <authorList>
            <person name="Watanabe M."/>
            <person name="Kojima H."/>
            <person name="Fukui M."/>
        </authorList>
    </citation>
    <scope>NUCLEOTIDE SEQUENCE [LARGE SCALE GENOMIC DNA]</scope>
    <source>
        <strain evidence="3 4">28bB2T</strain>
    </source>
</reference>
<gene>
    <name evidence="3" type="ORF">DSCO28_11350</name>
</gene>
<protein>
    <recommendedName>
        <fullName evidence="2">Ice-binding protein C-terminal domain-containing protein</fullName>
    </recommendedName>
</protein>
<feature type="signal peptide" evidence="1">
    <location>
        <begin position="1"/>
        <end position="22"/>
    </location>
</feature>
<evidence type="ECO:0000313" key="3">
    <source>
        <dbReference type="EMBL" id="BBO80569.1"/>
    </source>
</evidence>
<accession>A0A5K7ZLN3</accession>
<sequence>MNRIVFLLIGITALLFAATASATVIGYGEIDPSTDVDYWEITLSADGTLSIDVYAIWYEWEFDNIVDSQIYLFENDSNGTLVAYNDDVSYWDFYINSVGTDDGSISVYDSYLQFDSLSAGTYLLAIGDYYLSESEARSGYNDNNYVGTGEYQLTFDSDVDFSVSGTTPVPEPATMLLLGSGLIGFAGVSRKKIFKKN</sequence>
<dbReference type="NCBIfam" id="TIGR02595">
    <property type="entry name" value="PEP_CTERM"/>
    <property type="match status" value="1"/>
</dbReference>
<evidence type="ECO:0000256" key="1">
    <source>
        <dbReference type="SAM" id="SignalP"/>
    </source>
</evidence>
<dbReference type="Pfam" id="PF07589">
    <property type="entry name" value="PEP-CTERM"/>
    <property type="match status" value="1"/>
</dbReference>
<dbReference type="AlphaFoldDB" id="A0A5K7ZLN3"/>
<proteinExistence type="predicted"/>
<dbReference type="KEGG" id="dov:DSCO28_11350"/>
<dbReference type="EMBL" id="AP021876">
    <property type="protein sequence ID" value="BBO80569.1"/>
    <property type="molecule type" value="Genomic_DNA"/>
</dbReference>
<name>A0A5K7ZLN3_9BACT</name>
<dbReference type="InterPro" id="IPR013424">
    <property type="entry name" value="Ice-binding_C"/>
</dbReference>
<evidence type="ECO:0000313" key="4">
    <source>
        <dbReference type="Proteomes" id="UP000425960"/>
    </source>
</evidence>
<keyword evidence="1" id="KW-0732">Signal</keyword>
<feature type="chain" id="PRO_5030132178" description="Ice-binding protein C-terminal domain-containing protein" evidence="1">
    <location>
        <begin position="23"/>
        <end position="197"/>
    </location>
</feature>
<dbReference type="RefSeq" id="WP_155309191.1">
    <property type="nucleotide sequence ID" value="NZ_AP021876.1"/>
</dbReference>
<dbReference type="Gene3D" id="2.60.120.380">
    <property type="match status" value="1"/>
</dbReference>
<evidence type="ECO:0000259" key="2">
    <source>
        <dbReference type="Pfam" id="PF07589"/>
    </source>
</evidence>
<organism evidence="3 4">
    <name type="scientific">Desulfosarcina ovata subsp. sediminis</name>
    <dbReference type="NCBI Taxonomy" id="885957"/>
    <lineage>
        <taxon>Bacteria</taxon>
        <taxon>Pseudomonadati</taxon>
        <taxon>Thermodesulfobacteriota</taxon>
        <taxon>Desulfobacteria</taxon>
        <taxon>Desulfobacterales</taxon>
        <taxon>Desulfosarcinaceae</taxon>
        <taxon>Desulfosarcina</taxon>
    </lineage>
</organism>